<dbReference type="InParanoid" id="A0A1B6PRA0"/>
<dbReference type="PROSITE" id="PS00107">
    <property type="entry name" value="PROTEIN_KINASE_ATP"/>
    <property type="match status" value="1"/>
</dbReference>
<comment type="similarity">
    <text evidence="6">Belongs to the protein kinase superfamily.</text>
</comment>
<evidence type="ECO:0000313" key="9">
    <source>
        <dbReference type="Proteomes" id="UP000000768"/>
    </source>
</evidence>
<keyword evidence="3" id="KW-0418">Kinase</keyword>
<dbReference type="FunFam" id="1.10.510.10:FF:000625">
    <property type="entry name" value="Cysteine-rich receptor-like protein kinase 6"/>
    <property type="match status" value="1"/>
</dbReference>
<evidence type="ECO:0000256" key="6">
    <source>
        <dbReference type="RuleBase" id="RU000304"/>
    </source>
</evidence>
<accession>A0A1B6PRA0</accession>
<dbReference type="AlphaFoldDB" id="A0A1B6PRA0"/>
<dbReference type="FunFam" id="3.30.200.20:FF:000465">
    <property type="entry name" value="Cysteine-rich receptor-like protein kinase 6"/>
    <property type="match status" value="1"/>
</dbReference>
<dbReference type="OrthoDB" id="582659at2759"/>
<reference evidence="8 9" key="1">
    <citation type="journal article" date="2009" name="Nature">
        <title>The Sorghum bicolor genome and the diversification of grasses.</title>
        <authorList>
            <person name="Paterson A.H."/>
            <person name="Bowers J.E."/>
            <person name="Bruggmann R."/>
            <person name="Dubchak I."/>
            <person name="Grimwood J."/>
            <person name="Gundlach H."/>
            <person name="Haberer G."/>
            <person name="Hellsten U."/>
            <person name="Mitros T."/>
            <person name="Poliakov A."/>
            <person name="Schmutz J."/>
            <person name="Spannagl M."/>
            <person name="Tang H."/>
            <person name="Wang X."/>
            <person name="Wicker T."/>
            <person name="Bharti A.K."/>
            <person name="Chapman J."/>
            <person name="Feltus F.A."/>
            <person name="Gowik U."/>
            <person name="Grigoriev I.V."/>
            <person name="Lyons E."/>
            <person name="Maher C.A."/>
            <person name="Martis M."/>
            <person name="Narechania A."/>
            <person name="Otillar R.P."/>
            <person name="Penning B.W."/>
            <person name="Salamov A.A."/>
            <person name="Wang Y."/>
            <person name="Zhang L."/>
            <person name="Carpita N.C."/>
            <person name="Freeling M."/>
            <person name="Gingle A.R."/>
            <person name="Hash C.T."/>
            <person name="Keller B."/>
            <person name="Klein P."/>
            <person name="Kresovich S."/>
            <person name="McCann M.C."/>
            <person name="Ming R."/>
            <person name="Peterson D.G."/>
            <person name="Mehboob-ur-Rahman"/>
            <person name="Ware D."/>
            <person name="Westhoff P."/>
            <person name="Mayer K.F."/>
            <person name="Messing J."/>
            <person name="Rokhsar D.S."/>
        </authorList>
    </citation>
    <scope>NUCLEOTIDE SEQUENCE [LARGE SCALE GENOMIC DNA]</scope>
    <source>
        <strain evidence="9">cv. BTx623</strain>
    </source>
</reference>
<dbReference type="OMA" id="CVEHERK"/>
<keyword evidence="4 5" id="KW-0067">ATP-binding</keyword>
<dbReference type="SUPFAM" id="SSF56112">
    <property type="entry name" value="Protein kinase-like (PK-like)"/>
    <property type="match status" value="1"/>
</dbReference>
<dbReference type="InterPro" id="IPR000719">
    <property type="entry name" value="Prot_kinase_dom"/>
</dbReference>
<dbReference type="Gene3D" id="3.30.200.20">
    <property type="entry name" value="Phosphorylase Kinase, domain 1"/>
    <property type="match status" value="1"/>
</dbReference>
<dbReference type="PROSITE" id="PS00108">
    <property type="entry name" value="PROTEIN_KINASE_ST"/>
    <property type="match status" value="1"/>
</dbReference>
<name>A0A1B6PRA0_SORBI</name>
<evidence type="ECO:0000256" key="2">
    <source>
        <dbReference type="ARBA" id="ARBA00022741"/>
    </source>
</evidence>
<evidence type="ECO:0000256" key="1">
    <source>
        <dbReference type="ARBA" id="ARBA00022679"/>
    </source>
</evidence>
<evidence type="ECO:0000256" key="5">
    <source>
        <dbReference type="PROSITE-ProRule" id="PRU10141"/>
    </source>
</evidence>
<dbReference type="GO" id="GO:0004674">
    <property type="term" value="F:protein serine/threonine kinase activity"/>
    <property type="evidence" value="ECO:0007669"/>
    <property type="project" value="UniProtKB-KW"/>
</dbReference>
<evidence type="ECO:0000256" key="4">
    <source>
        <dbReference type="ARBA" id="ARBA00022840"/>
    </source>
</evidence>
<organism evidence="8 9">
    <name type="scientific">Sorghum bicolor</name>
    <name type="common">Sorghum</name>
    <name type="synonym">Sorghum vulgare</name>
    <dbReference type="NCBI Taxonomy" id="4558"/>
    <lineage>
        <taxon>Eukaryota</taxon>
        <taxon>Viridiplantae</taxon>
        <taxon>Streptophyta</taxon>
        <taxon>Embryophyta</taxon>
        <taxon>Tracheophyta</taxon>
        <taxon>Spermatophyta</taxon>
        <taxon>Magnoliopsida</taxon>
        <taxon>Liliopsida</taxon>
        <taxon>Poales</taxon>
        <taxon>Poaceae</taxon>
        <taxon>PACMAD clade</taxon>
        <taxon>Panicoideae</taxon>
        <taxon>Andropogonodae</taxon>
        <taxon>Andropogoneae</taxon>
        <taxon>Sorghinae</taxon>
        <taxon>Sorghum</taxon>
    </lineage>
</organism>
<dbReference type="InterPro" id="IPR008271">
    <property type="entry name" value="Ser/Thr_kinase_AS"/>
</dbReference>
<dbReference type="InterPro" id="IPR017441">
    <property type="entry name" value="Protein_kinase_ATP_BS"/>
</dbReference>
<proteinExistence type="inferred from homology"/>
<sequence>MTTGTRSSLLSTLPKDIPASFLKQITNDFSPKLELGKGAFGTVYQGIAENGEMIAVKKLGENSPVPNERTFSNEVCNLMAAQHENIVKLVGYCHESQKKVVQHNGRYIIVDIAEVFLCYEYLPMGSLDKYLFGKSNRIDWDTRFRIVQGICNGLHFLHKEMDQPVVHMDLKPENILLGDNMVPKIADFGLSRLFGQEQTRMNTQNVVGTVGYMAPEYLYRGEISTQSDIYSLGLLIIQISTGEKNIPNTEDKCGRKFIEKVQKSWTDGHISSMYTSFDPDCLQQLKMCVEIGLQCVEHERKMRPSIADIVEKLNAMQE</sequence>
<dbReference type="STRING" id="4558.A0A1B6PRA0"/>
<keyword evidence="2 5" id="KW-0547">Nucleotide-binding</keyword>
<keyword evidence="9" id="KW-1185">Reference proteome</keyword>
<dbReference type="Pfam" id="PF00069">
    <property type="entry name" value="Pkinase"/>
    <property type="match status" value="1"/>
</dbReference>
<keyword evidence="6" id="KW-0723">Serine/threonine-protein kinase</keyword>
<gene>
    <name evidence="8" type="ORF">SORBI_3005G096600</name>
</gene>
<dbReference type="PROSITE" id="PS50011">
    <property type="entry name" value="PROTEIN_KINASE_DOM"/>
    <property type="match status" value="1"/>
</dbReference>
<dbReference type="Proteomes" id="UP000000768">
    <property type="component" value="Chromosome 5"/>
</dbReference>
<dbReference type="FunCoup" id="A0A1B6PRA0">
    <property type="interactions" value="111"/>
</dbReference>
<dbReference type="PIRSF" id="PIRSF000654">
    <property type="entry name" value="Integrin-linked_kinase"/>
    <property type="match status" value="1"/>
</dbReference>
<dbReference type="eggNOG" id="ENOG502QWDY">
    <property type="taxonomic scope" value="Eukaryota"/>
</dbReference>
<dbReference type="PANTHER" id="PTHR45707:SF59">
    <property type="entry name" value="PROTEIN KINASE DOMAIN-CONTAINING PROTEIN"/>
    <property type="match status" value="1"/>
</dbReference>
<keyword evidence="1" id="KW-0808">Transferase</keyword>
<feature type="binding site" evidence="5">
    <location>
        <position position="58"/>
    </location>
    <ligand>
        <name>ATP</name>
        <dbReference type="ChEBI" id="CHEBI:30616"/>
    </ligand>
</feature>
<protein>
    <recommendedName>
        <fullName evidence="7">Protein kinase domain-containing protein</fullName>
    </recommendedName>
</protein>
<dbReference type="SMART" id="SM00220">
    <property type="entry name" value="S_TKc"/>
    <property type="match status" value="1"/>
</dbReference>
<feature type="domain" description="Protein kinase" evidence="7">
    <location>
        <begin position="29"/>
        <end position="318"/>
    </location>
</feature>
<evidence type="ECO:0000259" key="7">
    <source>
        <dbReference type="PROSITE" id="PS50011"/>
    </source>
</evidence>
<dbReference type="PANTHER" id="PTHR45707">
    <property type="entry name" value="C2 CALCIUM/LIPID-BINDING PLANT PHOSPHORIBOSYLTRANSFERASE FAMILY PROTEIN"/>
    <property type="match status" value="1"/>
</dbReference>
<dbReference type="Gramene" id="KXG28202">
    <property type="protein sequence ID" value="KXG28202"/>
    <property type="gene ID" value="SORBI_3005G096600"/>
</dbReference>
<reference evidence="9" key="2">
    <citation type="journal article" date="2018" name="Plant J.">
        <title>The Sorghum bicolor reference genome: improved assembly, gene annotations, a transcriptome atlas, and signatures of genome organization.</title>
        <authorList>
            <person name="McCormick R.F."/>
            <person name="Truong S.K."/>
            <person name="Sreedasyam A."/>
            <person name="Jenkins J."/>
            <person name="Shu S."/>
            <person name="Sims D."/>
            <person name="Kennedy M."/>
            <person name="Amirebrahimi M."/>
            <person name="Weers B.D."/>
            <person name="McKinley B."/>
            <person name="Mattison A."/>
            <person name="Morishige D.T."/>
            <person name="Grimwood J."/>
            <person name="Schmutz J."/>
            <person name="Mullet J.E."/>
        </authorList>
    </citation>
    <scope>NUCLEOTIDE SEQUENCE [LARGE SCALE GENOMIC DNA]</scope>
    <source>
        <strain evidence="9">cv. BTx623</strain>
    </source>
</reference>
<dbReference type="GO" id="GO:0005524">
    <property type="term" value="F:ATP binding"/>
    <property type="evidence" value="ECO:0007669"/>
    <property type="project" value="UniProtKB-UniRule"/>
</dbReference>
<evidence type="ECO:0000256" key="3">
    <source>
        <dbReference type="ARBA" id="ARBA00022777"/>
    </source>
</evidence>
<dbReference type="Gene3D" id="1.10.510.10">
    <property type="entry name" value="Transferase(Phosphotransferase) domain 1"/>
    <property type="match status" value="1"/>
</dbReference>
<dbReference type="EMBL" id="CM000764">
    <property type="protein sequence ID" value="KXG28202.1"/>
    <property type="molecule type" value="Genomic_DNA"/>
</dbReference>
<dbReference type="InterPro" id="IPR011009">
    <property type="entry name" value="Kinase-like_dom_sf"/>
</dbReference>
<evidence type="ECO:0000313" key="8">
    <source>
        <dbReference type="EMBL" id="KXG28202.1"/>
    </source>
</evidence>